<dbReference type="GO" id="GO:0004674">
    <property type="term" value="F:protein serine/threonine kinase activity"/>
    <property type="evidence" value="ECO:0007669"/>
    <property type="project" value="UniProtKB-KW"/>
</dbReference>
<keyword evidence="5" id="KW-0418">Kinase</keyword>
<evidence type="ECO:0000313" key="8">
    <source>
        <dbReference type="Proteomes" id="UP000050794"/>
    </source>
</evidence>
<dbReference type="PROSITE" id="PS00109">
    <property type="entry name" value="PROTEIN_KINASE_TYR"/>
    <property type="match status" value="1"/>
</dbReference>
<organism evidence="8 9">
    <name type="scientific">Toxocara canis</name>
    <name type="common">Canine roundworm</name>
    <dbReference type="NCBI Taxonomy" id="6265"/>
    <lineage>
        <taxon>Eukaryota</taxon>
        <taxon>Metazoa</taxon>
        <taxon>Ecdysozoa</taxon>
        <taxon>Nematoda</taxon>
        <taxon>Chromadorea</taxon>
        <taxon>Rhabditida</taxon>
        <taxon>Spirurina</taxon>
        <taxon>Ascaridomorpha</taxon>
        <taxon>Ascaridoidea</taxon>
        <taxon>Toxocaridae</taxon>
        <taxon>Toxocara</taxon>
    </lineage>
</organism>
<reference evidence="9" key="1">
    <citation type="submission" date="2016-06" db="UniProtKB">
        <authorList>
            <consortium name="WormBaseParasite"/>
        </authorList>
    </citation>
    <scope>IDENTIFICATION</scope>
</reference>
<evidence type="ECO:0000256" key="6">
    <source>
        <dbReference type="ARBA" id="ARBA00022840"/>
    </source>
</evidence>
<evidence type="ECO:0000256" key="4">
    <source>
        <dbReference type="ARBA" id="ARBA00022741"/>
    </source>
</evidence>
<dbReference type="Gene3D" id="6.10.140.620">
    <property type="match status" value="1"/>
</dbReference>
<accession>A0A183U0Y8</accession>
<keyword evidence="4" id="KW-0547">Nucleotide-binding</keyword>
<evidence type="ECO:0000256" key="5">
    <source>
        <dbReference type="ARBA" id="ARBA00022777"/>
    </source>
</evidence>
<keyword evidence="6" id="KW-0067">ATP-binding</keyword>
<dbReference type="GO" id="GO:0005524">
    <property type="term" value="F:ATP binding"/>
    <property type="evidence" value="ECO:0007669"/>
    <property type="project" value="UniProtKB-KW"/>
</dbReference>
<dbReference type="InterPro" id="IPR008266">
    <property type="entry name" value="Tyr_kinase_AS"/>
</dbReference>
<dbReference type="PROSITE" id="PS50011">
    <property type="entry name" value="PROTEIN_KINASE_DOM"/>
    <property type="match status" value="1"/>
</dbReference>
<feature type="domain" description="Protein kinase" evidence="7">
    <location>
        <begin position="1"/>
        <end position="201"/>
    </location>
</feature>
<dbReference type="InterPro" id="IPR011009">
    <property type="entry name" value="Kinase-like_dom_sf"/>
</dbReference>
<dbReference type="Pfam" id="PF00069">
    <property type="entry name" value="Pkinase"/>
    <property type="match status" value="1"/>
</dbReference>
<dbReference type="Proteomes" id="UP000050794">
    <property type="component" value="Unassembled WGS sequence"/>
</dbReference>
<evidence type="ECO:0000313" key="9">
    <source>
        <dbReference type="WBParaSite" id="TCNE_0000215801-mRNA-1"/>
    </source>
</evidence>
<dbReference type="SUPFAM" id="SSF56112">
    <property type="entry name" value="Protein kinase-like (PK-like)"/>
    <property type="match status" value="1"/>
</dbReference>
<comment type="similarity">
    <text evidence="1">Belongs to the protein kinase superfamily. CAMK Ser/Thr protein kinase family.</text>
</comment>
<evidence type="ECO:0000256" key="2">
    <source>
        <dbReference type="ARBA" id="ARBA00022527"/>
    </source>
</evidence>
<protein>
    <submittedName>
        <fullName evidence="9">Protein kinase domain-containing protein</fullName>
    </submittedName>
</protein>
<proteinExistence type="inferred from homology"/>
<dbReference type="WBParaSite" id="TCNE_0000215801-mRNA-1">
    <property type="protein sequence ID" value="TCNE_0000215801-mRNA-1"/>
    <property type="gene ID" value="TCNE_0000215801"/>
</dbReference>
<sequence length="392" mass="43422">LKDVIAGEKAVHMVFEFLDGDDICFEIVKRASAGFVYSEAVASHYMKQLMLALQYMHSQGIVHRDIRPHNVVLASKDNSAPLKLSGFGVALKLDSPDSIVLGGRVGTPQFMAPEVVSNVEYGTKADMWSAGVLLYILLCGRLPFVGSRRKIYESITEGRYSHHGGTWQSISNSAKDLLIRLLTVDPHKRISAEEALNHEWIRERDRAAPKKHLQSTVEQIRRYNSRRKLKSNILATVNNEKWLMNSSSPHESTCSVLSGDTLPGGDTCDADGCTRRGPEQTMPDDLNGVEKVSYTLNSTFQISEQHTPFFPGLMFVRFILTSLDQIATLSDPPFTAEPVDQSPDGLLDDPGLRNLLLVSAAQVICEPFKAKLLTLFFFLISATAYVHLETGA</sequence>
<dbReference type="InterPro" id="IPR050205">
    <property type="entry name" value="CDPK_Ser/Thr_kinases"/>
</dbReference>
<dbReference type="SMART" id="SM00220">
    <property type="entry name" value="S_TKc"/>
    <property type="match status" value="1"/>
</dbReference>
<keyword evidence="8" id="KW-1185">Reference proteome</keyword>
<keyword evidence="3" id="KW-0808">Transferase</keyword>
<evidence type="ECO:0000256" key="1">
    <source>
        <dbReference type="ARBA" id="ARBA00006692"/>
    </source>
</evidence>
<evidence type="ECO:0000256" key="3">
    <source>
        <dbReference type="ARBA" id="ARBA00022679"/>
    </source>
</evidence>
<dbReference type="PANTHER" id="PTHR24349">
    <property type="entry name" value="SERINE/THREONINE-PROTEIN KINASE"/>
    <property type="match status" value="1"/>
</dbReference>
<dbReference type="InterPro" id="IPR000719">
    <property type="entry name" value="Prot_kinase_dom"/>
</dbReference>
<dbReference type="AlphaFoldDB" id="A0A183U0Y8"/>
<dbReference type="Gene3D" id="1.10.510.10">
    <property type="entry name" value="Transferase(Phosphotransferase) domain 1"/>
    <property type="match status" value="1"/>
</dbReference>
<name>A0A183U0Y8_TOXCA</name>
<keyword evidence="2" id="KW-0723">Serine/threonine-protein kinase</keyword>
<evidence type="ECO:0000259" key="7">
    <source>
        <dbReference type="PROSITE" id="PS50011"/>
    </source>
</evidence>